<dbReference type="RefSeq" id="WP_181931778.1">
    <property type="nucleotide sequence ID" value="NZ_CP054698.1"/>
</dbReference>
<evidence type="ECO:0000313" key="2">
    <source>
        <dbReference type="Proteomes" id="UP000514713"/>
    </source>
</evidence>
<name>A0A7D7QJT6_9NOSO</name>
<dbReference type="KEGG" id="ned:HUN01_13955"/>
<dbReference type="EMBL" id="CP054698">
    <property type="protein sequence ID" value="QMS88644.1"/>
    <property type="molecule type" value="Genomic_DNA"/>
</dbReference>
<proteinExistence type="predicted"/>
<organism evidence="1 2">
    <name type="scientific">Nostoc edaphicum CCNP1411</name>
    <dbReference type="NCBI Taxonomy" id="1472755"/>
    <lineage>
        <taxon>Bacteria</taxon>
        <taxon>Bacillati</taxon>
        <taxon>Cyanobacteriota</taxon>
        <taxon>Cyanophyceae</taxon>
        <taxon>Nostocales</taxon>
        <taxon>Nostocaceae</taxon>
        <taxon>Nostoc</taxon>
    </lineage>
</organism>
<accession>A0A7D7QJT6</accession>
<dbReference type="AlphaFoldDB" id="A0A7D7QJT6"/>
<dbReference type="Proteomes" id="UP000514713">
    <property type="component" value="Chromosome"/>
</dbReference>
<evidence type="ECO:0000313" key="1">
    <source>
        <dbReference type="EMBL" id="QMS88644.1"/>
    </source>
</evidence>
<sequence length="46" mass="5198">MLTGLVELCQLKILDSEGTDRTGQNQHSLCDRILYGCKETLFNKLV</sequence>
<protein>
    <submittedName>
        <fullName evidence="1">Uncharacterized protein</fullName>
    </submittedName>
</protein>
<gene>
    <name evidence="1" type="ORF">HUN01_13955</name>
</gene>
<keyword evidence="2" id="KW-1185">Reference proteome</keyword>
<reference evidence="2" key="1">
    <citation type="submission" date="2020-06" db="EMBL/GenBank/DDBJ databases">
        <title>Nostoc edaphicum CCNP1411 genome.</title>
        <authorList>
            <person name="Fidor A."/>
            <person name="Grabski M."/>
            <person name="Gawor J."/>
            <person name="Gromadka R."/>
            <person name="Wegrzyn G."/>
            <person name="Mazur-Marzec H."/>
        </authorList>
    </citation>
    <scope>NUCLEOTIDE SEQUENCE [LARGE SCALE GENOMIC DNA]</scope>
    <source>
        <strain evidence="2">CCNP1411</strain>
    </source>
</reference>